<keyword evidence="4" id="KW-1185">Reference proteome</keyword>
<dbReference type="InterPro" id="IPR003848">
    <property type="entry name" value="DUF218"/>
</dbReference>
<organism evidence="3 4">
    <name type="scientific">Siccirubricoccus soli</name>
    <dbReference type="NCBI Taxonomy" id="2899147"/>
    <lineage>
        <taxon>Bacteria</taxon>
        <taxon>Pseudomonadati</taxon>
        <taxon>Pseudomonadota</taxon>
        <taxon>Alphaproteobacteria</taxon>
        <taxon>Acetobacterales</taxon>
        <taxon>Roseomonadaceae</taxon>
        <taxon>Siccirubricoccus</taxon>
    </lineage>
</organism>
<evidence type="ECO:0000313" key="3">
    <source>
        <dbReference type="EMBL" id="MCO6418220.1"/>
    </source>
</evidence>
<feature type="domain" description="DUF218" evidence="2">
    <location>
        <begin position="50"/>
        <end position="186"/>
    </location>
</feature>
<dbReference type="PANTHER" id="PTHR30336">
    <property type="entry name" value="INNER MEMBRANE PROTEIN, PROBABLE PERMEASE"/>
    <property type="match status" value="1"/>
</dbReference>
<dbReference type="Proteomes" id="UP001523392">
    <property type="component" value="Unassembled WGS sequence"/>
</dbReference>
<proteinExistence type="predicted"/>
<name>A0ABT1D8F4_9PROT</name>
<dbReference type="InterPro" id="IPR051599">
    <property type="entry name" value="Cell_Envelope_Assoc"/>
</dbReference>
<dbReference type="RefSeq" id="WP_252954848.1">
    <property type="nucleotide sequence ID" value="NZ_JAFIRR010000121.1"/>
</dbReference>
<comment type="caution">
    <text evidence="3">The sequence shown here is derived from an EMBL/GenBank/DDBJ whole genome shotgun (WGS) entry which is preliminary data.</text>
</comment>
<evidence type="ECO:0000256" key="1">
    <source>
        <dbReference type="SAM" id="MobiDB-lite"/>
    </source>
</evidence>
<sequence length="208" mass="22209">MTRPLARAPDKAASGSDAPGGAPPDAGASNALSRDMRRDFSPGLAGLQPAILIFGAAVRPDGTASPTLQLRVAAAARFGEALLVPPLYLPSGAKGLHGEAESTVMARLLREAGVPADRIREEPTGTDTLSSVLALAEMLKDHPGPVWAATSRFHQPRCLLLLRLAGLPARPVPIGGARGAQRWWWRLREVPALPYDALLMLLRRWRQD</sequence>
<reference evidence="3 4" key="1">
    <citation type="submission" date="2021-12" db="EMBL/GenBank/DDBJ databases">
        <title>Siccirubricoccus leaddurans sp. nov., a high concentration Zn2+ tolerance bacterium.</title>
        <authorList>
            <person name="Cao Y."/>
        </authorList>
    </citation>
    <scope>NUCLEOTIDE SEQUENCE [LARGE SCALE GENOMIC DNA]</scope>
    <source>
        <strain evidence="3 4">KC 17139</strain>
    </source>
</reference>
<accession>A0ABT1D8F4</accession>
<dbReference type="EMBL" id="JAFIRR010000121">
    <property type="protein sequence ID" value="MCO6418220.1"/>
    <property type="molecule type" value="Genomic_DNA"/>
</dbReference>
<feature type="compositionally biased region" description="Low complexity" evidence="1">
    <location>
        <begin position="12"/>
        <end position="29"/>
    </location>
</feature>
<dbReference type="Pfam" id="PF02698">
    <property type="entry name" value="DUF218"/>
    <property type="match status" value="1"/>
</dbReference>
<dbReference type="PANTHER" id="PTHR30336:SF20">
    <property type="entry name" value="DUF218 DOMAIN-CONTAINING PROTEIN"/>
    <property type="match status" value="1"/>
</dbReference>
<evidence type="ECO:0000313" key="4">
    <source>
        <dbReference type="Proteomes" id="UP001523392"/>
    </source>
</evidence>
<dbReference type="InterPro" id="IPR014729">
    <property type="entry name" value="Rossmann-like_a/b/a_fold"/>
</dbReference>
<dbReference type="Gene3D" id="3.40.50.620">
    <property type="entry name" value="HUPs"/>
    <property type="match status" value="1"/>
</dbReference>
<gene>
    <name evidence="3" type="ORF">JYK14_18920</name>
</gene>
<feature type="region of interest" description="Disordered" evidence="1">
    <location>
        <begin position="1"/>
        <end position="31"/>
    </location>
</feature>
<dbReference type="CDD" id="cd06259">
    <property type="entry name" value="YdcF-like"/>
    <property type="match status" value="1"/>
</dbReference>
<protein>
    <submittedName>
        <fullName evidence="3">YdcF family protein</fullName>
    </submittedName>
</protein>
<evidence type="ECO:0000259" key="2">
    <source>
        <dbReference type="Pfam" id="PF02698"/>
    </source>
</evidence>